<dbReference type="EMBL" id="QGGW01000005">
    <property type="protein sequence ID" value="PWK60272.1"/>
    <property type="molecule type" value="Genomic_DNA"/>
</dbReference>
<reference evidence="1 2" key="1">
    <citation type="submission" date="2018-05" db="EMBL/GenBank/DDBJ databases">
        <title>Genomic Encyclopedia of Type Strains, Phase IV (KMG-IV): sequencing the most valuable type-strain genomes for metagenomic binning, comparative biology and taxonomic classification.</title>
        <authorList>
            <person name="Goeker M."/>
        </authorList>
    </citation>
    <scope>NUCLEOTIDE SEQUENCE [LARGE SCALE GENOMIC DNA]</scope>
    <source>
        <strain evidence="1 2">DSM 16097</strain>
    </source>
</reference>
<dbReference type="OrthoDB" id="7531258at2"/>
<evidence type="ECO:0000313" key="1">
    <source>
        <dbReference type="EMBL" id="PWK60272.1"/>
    </source>
</evidence>
<dbReference type="Pfam" id="PF18928">
    <property type="entry name" value="DUF5677"/>
    <property type="match status" value="1"/>
</dbReference>
<protein>
    <submittedName>
        <fullName evidence="1">Uncharacterized protein</fullName>
    </submittedName>
</protein>
<comment type="caution">
    <text evidence="1">The sequence shown here is derived from an EMBL/GenBank/DDBJ whole genome shotgun (WGS) entry which is preliminary data.</text>
</comment>
<gene>
    <name evidence="1" type="ORF">C7455_105257</name>
</gene>
<keyword evidence="2" id="KW-1185">Reference proteome</keyword>
<accession>A0A316GGX4</accession>
<dbReference type="InterPro" id="IPR043733">
    <property type="entry name" value="DUF5677"/>
</dbReference>
<evidence type="ECO:0000313" key="2">
    <source>
        <dbReference type="Proteomes" id="UP000245708"/>
    </source>
</evidence>
<name>A0A316GGX4_9RHOB</name>
<sequence>MGFIEKDVFETIERELERALQEHPELTSDELEAATERALQSSLDALFEVIPGVIESSAAKALKTSRKLQLGFEQRCYRRWRKAFELFEIIRGVAAEIGEKHAQEHFRAVEEERDYIFFALSHLHPRMLLVASEIDALLRTGFPDGALARWRTLHEIAVVALFIAQSDQDTAKRYLASFQFNAHRDANQLNEYAQRANLSPFSAEEIEAMGIVCQAFEKEVGRAIGREYDWAKEALKKDRPTLFDLEKATGQDHWRPRYRWACQHVHAGHRPSDKLLGMSEAKNPVNLIGSSNSGFVDPFSMSACSISDCCRAFFERRATIDSVVALKSIQVLSERLGHIALQLETDTLESYQKRTTFKGIATRSLNWLRKLVS</sequence>
<dbReference type="RefSeq" id="WP_146199995.1">
    <property type="nucleotide sequence ID" value="NZ_QGGW01000005.1"/>
</dbReference>
<proteinExistence type="predicted"/>
<dbReference type="Proteomes" id="UP000245708">
    <property type="component" value="Unassembled WGS sequence"/>
</dbReference>
<dbReference type="AlphaFoldDB" id="A0A316GGX4"/>
<organism evidence="1 2">
    <name type="scientific">Roseicyclus mahoneyensis</name>
    <dbReference type="NCBI Taxonomy" id="164332"/>
    <lineage>
        <taxon>Bacteria</taxon>
        <taxon>Pseudomonadati</taxon>
        <taxon>Pseudomonadota</taxon>
        <taxon>Alphaproteobacteria</taxon>
        <taxon>Rhodobacterales</taxon>
        <taxon>Roseobacteraceae</taxon>
        <taxon>Roseicyclus</taxon>
    </lineage>
</organism>